<sequence length="130" mass="13438">MFNMFSCCASGVEVEQAVEPTGALEEQACAVKEVQANDVCDAVGLECTFRHGDVDVPVTFTRRPLGFTFVNKAPIVVTDVTPVGAAAGVKAGMTLTSVGDVAVGAASGKEYGDVFKALQQAVDRLPLGEA</sequence>
<name>A0A7S2QP61_9DINO</name>
<evidence type="ECO:0008006" key="2">
    <source>
        <dbReference type="Google" id="ProtNLM"/>
    </source>
</evidence>
<gene>
    <name evidence="1" type="ORF">BRAN1462_LOCUS65717</name>
</gene>
<dbReference type="InterPro" id="IPR036034">
    <property type="entry name" value="PDZ_sf"/>
</dbReference>
<accession>A0A7S2QP61</accession>
<evidence type="ECO:0000313" key="1">
    <source>
        <dbReference type="EMBL" id="CAD9647895.1"/>
    </source>
</evidence>
<dbReference type="EMBL" id="HBGW01103917">
    <property type="protein sequence ID" value="CAD9647895.1"/>
    <property type="molecule type" value="Transcribed_RNA"/>
</dbReference>
<dbReference type="AlphaFoldDB" id="A0A7S2QP61"/>
<dbReference type="Gene3D" id="2.30.42.10">
    <property type="match status" value="1"/>
</dbReference>
<proteinExistence type="predicted"/>
<reference evidence="1" key="1">
    <citation type="submission" date="2021-01" db="EMBL/GenBank/DDBJ databases">
        <authorList>
            <person name="Corre E."/>
            <person name="Pelletier E."/>
            <person name="Niang G."/>
            <person name="Scheremetjew M."/>
            <person name="Finn R."/>
            <person name="Kale V."/>
            <person name="Holt S."/>
            <person name="Cochrane G."/>
            <person name="Meng A."/>
            <person name="Brown T."/>
            <person name="Cohen L."/>
        </authorList>
    </citation>
    <scope>NUCLEOTIDE SEQUENCE</scope>
    <source>
        <strain evidence="1">RCC3387</strain>
    </source>
</reference>
<protein>
    <recommendedName>
        <fullName evidence="2">PDZ domain-containing protein</fullName>
    </recommendedName>
</protein>
<organism evidence="1">
    <name type="scientific">Zooxanthella nutricula</name>
    <dbReference type="NCBI Taxonomy" id="1333877"/>
    <lineage>
        <taxon>Eukaryota</taxon>
        <taxon>Sar</taxon>
        <taxon>Alveolata</taxon>
        <taxon>Dinophyceae</taxon>
        <taxon>Peridiniales</taxon>
        <taxon>Peridiniales incertae sedis</taxon>
        <taxon>Zooxanthella</taxon>
    </lineage>
</organism>
<dbReference type="SUPFAM" id="SSF50156">
    <property type="entry name" value="PDZ domain-like"/>
    <property type="match status" value="1"/>
</dbReference>